<dbReference type="GO" id="GO:0071978">
    <property type="term" value="P:bacterial-type flagellum-dependent swarming motility"/>
    <property type="evidence" value="ECO:0007669"/>
    <property type="project" value="TreeGrafter"/>
</dbReference>
<proteinExistence type="inferred from homology"/>
<evidence type="ECO:0000256" key="1">
    <source>
        <dbReference type="ARBA" id="ARBA00004117"/>
    </source>
</evidence>
<dbReference type="RefSeq" id="WP_124221277.1">
    <property type="nucleotide sequence ID" value="NZ_RKQL01000002.1"/>
</dbReference>
<dbReference type="InterPro" id="IPR020013">
    <property type="entry name" value="Flagellar_FlgE/F/G"/>
</dbReference>
<reference evidence="10 11" key="1">
    <citation type="submission" date="2018-11" db="EMBL/GenBank/DDBJ databases">
        <title>Genomic Encyclopedia of Type Strains, Phase IV (KMG-IV): sequencing the most valuable type-strain genomes for metagenomic binning, comparative biology and taxonomic classification.</title>
        <authorList>
            <person name="Goeker M."/>
        </authorList>
    </citation>
    <scope>NUCLEOTIDE SEQUENCE [LARGE SCALE GENOMIC DNA]</scope>
    <source>
        <strain evidence="10 11">DSM 101684</strain>
    </source>
</reference>
<evidence type="ECO:0000256" key="6">
    <source>
        <dbReference type="RuleBase" id="RU362116"/>
    </source>
</evidence>
<evidence type="ECO:0000256" key="2">
    <source>
        <dbReference type="ARBA" id="ARBA00009677"/>
    </source>
</evidence>
<dbReference type="InterPro" id="IPR053967">
    <property type="entry name" value="LlgE_F_G-like_D1"/>
</dbReference>
<evidence type="ECO:0000313" key="10">
    <source>
        <dbReference type="EMBL" id="RPE70557.1"/>
    </source>
</evidence>
<evidence type="ECO:0000259" key="7">
    <source>
        <dbReference type="Pfam" id="PF00460"/>
    </source>
</evidence>
<comment type="subcellular location">
    <subcellularLocation>
        <location evidence="1 6">Bacterial flagellum basal body</location>
    </subcellularLocation>
</comment>
<dbReference type="InterPro" id="IPR001444">
    <property type="entry name" value="Flag_bb_rod_N"/>
</dbReference>
<feature type="domain" description="Flagellar hook protein FlgE/F/G-like D1" evidence="9">
    <location>
        <begin position="80"/>
        <end position="145"/>
    </location>
</feature>
<dbReference type="PANTHER" id="PTHR30435">
    <property type="entry name" value="FLAGELLAR PROTEIN"/>
    <property type="match status" value="1"/>
</dbReference>
<keyword evidence="3 6" id="KW-0975">Bacterial flagellum</keyword>
<sequence>MDTLWIAATGTRAVLARQDIVANNLANVNTNGFRGSFAEFRALPVYGGVLPSNVYVAPDEPVADLRTGAINATGRALDVAIKGSGWLAVQAPDGGIAYTRNGQLQISSSGLLTTSDGHPVLGQDRLPITLPVLQEIQIGKDGTVAGIPAGGTSSASVVFNRLLLVDPPAKAVQRGDDGLFRVSGEAPEPDARVQLEAGALEGSNVNAVSTLIQMIENSRAFEVQTKLMHTVDQNAQAASQLLIVN</sequence>
<keyword evidence="10" id="KW-0282">Flagellum</keyword>
<dbReference type="Pfam" id="PF00460">
    <property type="entry name" value="Flg_bb_rod"/>
    <property type="match status" value="1"/>
</dbReference>
<evidence type="ECO:0000259" key="8">
    <source>
        <dbReference type="Pfam" id="PF06429"/>
    </source>
</evidence>
<dbReference type="PANTHER" id="PTHR30435:SF18">
    <property type="entry name" value="FLAGELLAR BASAL-BODY ROD PROTEIN FLGF"/>
    <property type="match status" value="1"/>
</dbReference>
<dbReference type="Pfam" id="PF06429">
    <property type="entry name" value="Flg_bbr_C"/>
    <property type="match status" value="1"/>
</dbReference>
<dbReference type="SUPFAM" id="SSF117143">
    <property type="entry name" value="Flagellar hook protein flgE"/>
    <property type="match status" value="1"/>
</dbReference>
<dbReference type="GO" id="GO:0030694">
    <property type="term" value="C:bacterial-type flagellum basal body, rod"/>
    <property type="evidence" value="ECO:0007669"/>
    <property type="project" value="UniProtKB-UniRule"/>
</dbReference>
<dbReference type="NCBIfam" id="TIGR03506">
    <property type="entry name" value="FlgEFG_subfam"/>
    <property type="match status" value="1"/>
</dbReference>
<dbReference type="Pfam" id="PF22692">
    <property type="entry name" value="LlgE_F_G_D1"/>
    <property type="match status" value="1"/>
</dbReference>
<evidence type="ECO:0000256" key="3">
    <source>
        <dbReference type="ARBA" id="ARBA00023143"/>
    </source>
</evidence>
<dbReference type="Proteomes" id="UP000272193">
    <property type="component" value="Unassembled WGS sequence"/>
</dbReference>
<comment type="similarity">
    <text evidence="2 6">Belongs to the flagella basal body rod proteins family.</text>
</comment>
<gene>
    <name evidence="10" type="ORF">EDC62_1039</name>
</gene>
<evidence type="ECO:0000259" key="9">
    <source>
        <dbReference type="Pfam" id="PF22692"/>
    </source>
</evidence>
<evidence type="ECO:0000313" key="11">
    <source>
        <dbReference type="Proteomes" id="UP000272193"/>
    </source>
</evidence>
<dbReference type="InterPro" id="IPR010930">
    <property type="entry name" value="Flg_bb/hook_C_dom"/>
</dbReference>
<organism evidence="10 11">
    <name type="scientific">Tibeticola sediminis</name>
    <dbReference type="NCBI Taxonomy" id="1917811"/>
    <lineage>
        <taxon>Bacteria</taxon>
        <taxon>Pseudomonadati</taxon>
        <taxon>Pseudomonadota</taxon>
        <taxon>Betaproteobacteria</taxon>
        <taxon>Burkholderiales</taxon>
        <taxon>Comamonadaceae</taxon>
        <taxon>Tibeticola</taxon>
    </lineage>
</organism>
<dbReference type="OrthoDB" id="9804559at2"/>
<feature type="domain" description="Flagellar basal-body/hook protein C-terminal" evidence="8">
    <location>
        <begin position="197"/>
        <end position="241"/>
    </location>
</feature>
<feature type="domain" description="Flagellar basal body rod protein N-terminal" evidence="7">
    <location>
        <begin position="7"/>
        <end position="34"/>
    </location>
</feature>
<keyword evidence="10" id="KW-0969">Cilium</keyword>
<evidence type="ECO:0000256" key="5">
    <source>
        <dbReference type="ARBA" id="ARBA00040228"/>
    </source>
</evidence>
<dbReference type="InterPro" id="IPR037925">
    <property type="entry name" value="FlgE/F/G-like"/>
</dbReference>
<dbReference type="EMBL" id="RKQL01000002">
    <property type="protein sequence ID" value="RPE70557.1"/>
    <property type="molecule type" value="Genomic_DNA"/>
</dbReference>
<keyword evidence="10" id="KW-0966">Cell projection</keyword>
<comment type="caution">
    <text evidence="10">The sequence shown here is derived from an EMBL/GenBank/DDBJ whole genome shotgun (WGS) entry which is preliminary data.</text>
</comment>
<protein>
    <recommendedName>
        <fullName evidence="5 6">Flagellar basal-body rod protein FlgF</fullName>
    </recommendedName>
</protein>
<keyword evidence="11" id="KW-1185">Reference proteome</keyword>
<dbReference type="NCBIfam" id="NF009280">
    <property type="entry name" value="PRK12640.1"/>
    <property type="match status" value="1"/>
</dbReference>
<name>A0A3N4V0H9_9BURK</name>
<evidence type="ECO:0000256" key="4">
    <source>
        <dbReference type="ARBA" id="ARBA00038560"/>
    </source>
</evidence>
<comment type="subunit">
    <text evidence="4 6">The basal body constitutes a major portion of the flagellar organelle and consists of five rings (E,L,P,S, and M) mounted on a central rod. The rod consists of about 26 subunits of FlgG in the distal portion, and FlgB, FlgC and FlgF are thought to build up the proximal portion of the rod with about 6 subunits each.</text>
</comment>
<accession>A0A3N4V0H9</accession>
<dbReference type="AlphaFoldDB" id="A0A3N4V0H9"/>